<gene>
    <name evidence="1" type="ORF">LMG31841_00288</name>
</gene>
<protein>
    <recommendedName>
        <fullName evidence="3">Phospholipase D-like domain-containing protein</fullName>
    </recommendedName>
</protein>
<sequence>MRLISTSAELSKQLKRLVGKYPCIAIATAWASGETEVFKSLVRNEERIVQAVIGTHFYQTHPDVLDQFVGSQKVRFMLQPDGVFHPKVYLFWSDDAWEVVIGSPNLTVGALTKNTELSVLVSSSDGQPTLKQEIAEVISQYWCEAQTVHQSEADSYRKLWRLKARDLKKVADIFGDRATSKPAVQSKVMSMEWEDYLAEVKKDKYHGFKDRLALLKEIREYFQTYSHFNDMDLGVRKGIAGLPSKVKAIENWAWFGSMKGAGTFAGQINAGNEAYSRALDEIPLEGEISKGHYDAYIGHYLAAYTGGGHGLATATRLLAMKRPDIFLCVDAQNKRKLAEDVGLEKSDQLDYERYWEEVVLRIMESPWWQSPEPSDRLGREAWHARAAMLDAIFYEGKQTV</sequence>
<accession>A0A9N8RRL8</accession>
<dbReference type="CDD" id="cd09117">
    <property type="entry name" value="PLDc_Bfil_DEXD_like"/>
    <property type="match status" value="1"/>
</dbReference>
<evidence type="ECO:0000313" key="2">
    <source>
        <dbReference type="Proteomes" id="UP000789704"/>
    </source>
</evidence>
<evidence type="ECO:0008006" key="3">
    <source>
        <dbReference type="Google" id="ProtNLM"/>
    </source>
</evidence>
<proteinExistence type="predicted"/>
<dbReference type="EMBL" id="CAJQZC010000001">
    <property type="protein sequence ID" value="CAG4886904.1"/>
    <property type="molecule type" value="Genomic_DNA"/>
</dbReference>
<dbReference type="SUPFAM" id="SSF56024">
    <property type="entry name" value="Phospholipase D/nuclease"/>
    <property type="match status" value="1"/>
</dbReference>
<reference evidence="1" key="1">
    <citation type="submission" date="2021-04" db="EMBL/GenBank/DDBJ databases">
        <authorList>
            <person name="Vanwijnsberghe S."/>
        </authorList>
    </citation>
    <scope>NUCLEOTIDE SEQUENCE</scope>
    <source>
        <strain evidence="1">LMG 31841</strain>
    </source>
</reference>
<comment type="caution">
    <text evidence="1">The sequence shown here is derived from an EMBL/GenBank/DDBJ whole genome shotgun (WGS) entry which is preliminary data.</text>
</comment>
<dbReference type="Gene3D" id="3.30.870.10">
    <property type="entry name" value="Endonuclease Chain A"/>
    <property type="match status" value="1"/>
</dbReference>
<organism evidence="1 2">
    <name type="scientific">Paraburkholderia saeva</name>
    <dbReference type="NCBI Taxonomy" id="2777537"/>
    <lineage>
        <taxon>Bacteria</taxon>
        <taxon>Pseudomonadati</taxon>
        <taxon>Pseudomonadota</taxon>
        <taxon>Betaproteobacteria</taxon>
        <taxon>Burkholderiales</taxon>
        <taxon>Burkholderiaceae</taxon>
        <taxon>Paraburkholderia</taxon>
    </lineage>
</organism>
<evidence type="ECO:0000313" key="1">
    <source>
        <dbReference type="EMBL" id="CAG4886904.1"/>
    </source>
</evidence>
<dbReference type="RefSeq" id="WP_228874361.1">
    <property type="nucleotide sequence ID" value="NZ_CAJQZC010000001.1"/>
</dbReference>
<dbReference type="AlphaFoldDB" id="A0A9N8RRL8"/>
<name>A0A9N8RRL8_9BURK</name>
<dbReference type="Proteomes" id="UP000789704">
    <property type="component" value="Unassembled WGS sequence"/>
</dbReference>
<keyword evidence="2" id="KW-1185">Reference proteome</keyword>